<reference evidence="6 7" key="1">
    <citation type="submission" date="2021-01" db="EMBL/GenBank/DDBJ databases">
        <title>Identification and Characterization of Corynebacterium sp.</title>
        <authorList>
            <person name="Luo Q."/>
            <person name="Qu P."/>
            <person name="Chen Q."/>
        </authorList>
    </citation>
    <scope>NUCLEOTIDE SEQUENCE [LARGE SCALE GENOMIC DNA]</scope>
    <source>
        <strain evidence="6 7">MC-18</strain>
    </source>
</reference>
<dbReference type="SUPFAM" id="SSF49899">
    <property type="entry name" value="Concanavalin A-like lectins/glucanases"/>
    <property type="match status" value="1"/>
</dbReference>
<dbReference type="GO" id="GO:0004564">
    <property type="term" value="F:beta-fructofuranosidase activity"/>
    <property type="evidence" value="ECO:0007669"/>
    <property type="project" value="UniProtKB-EC"/>
</dbReference>
<protein>
    <recommendedName>
        <fullName evidence="2">beta-fructofuranosidase</fullName>
        <ecNumber evidence="2">3.2.1.26</ecNumber>
    </recommendedName>
</protein>
<keyword evidence="7" id="KW-1185">Reference proteome</keyword>
<dbReference type="PANTHER" id="PTHR43101">
    <property type="entry name" value="BETA-FRUCTOSIDASE"/>
    <property type="match status" value="1"/>
</dbReference>
<comment type="similarity">
    <text evidence="1">Belongs to the glycosyl hydrolase 32 family.</text>
</comment>
<evidence type="ECO:0000256" key="4">
    <source>
        <dbReference type="ARBA" id="ARBA00023295"/>
    </source>
</evidence>
<evidence type="ECO:0000256" key="1">
    <source>
        <dbReference type="ARBA" id="ARBA00009902"/>
    </source>
</evidence>
<dbReference type="InterPro" id="IPR013148">
    <property type="entry name" value="Glyco_hydro_32_N"/>
</dbReference>
<dbReference type="AlphaFoldDB" id="A0AAW5HVZ0"/>
<gene>
    <name evidence="6" type="ORF">JMN37_05625</name>
</gene>
<dbReference type="PANTHER" id="PTHR43101:SF1">
    <property type="entry name" value="BETA-FRUCTOSIDASE"/>
    <property type="match status" value="1"/>
</dbReference>
<evidence type="ECO:0000259" key="5">
    <source>
        <dbReference type="Pfam" id="PF00251"/>
    </source>
</evidence>
<evidence type="ECO:0000256" key="3">
    <source>
        <dbReference type="ARBA" id="ARBA00022801"/>
    </source>
</evidence>
<feature type="domain" description="Glycosyl hydrolase family 32 N-terminal" evidence="5">
    <location>
        <begin position="16"/>
        <end position="311"/>
    </location>
</feature>
<dbReference type="InterPro" id="IPR023296">
    <property type="entry name" value="Glyco_hydro_beta-prop_sf"/>
</dbReference>
<keyword evidence="3 6" id="KW-0378">Hydrolase</keyword>
<dbReference type="Proteomes" id="UP001205920">
    <property type="component" value="Unassembled WGS sequence"/>
</dbReference>
<dbReference type="Gene3D" id="2.115.10.20">
    <property type="entry name" value="Glycosyl hydrolase domain, family 43"/>
    <property type="match status" value="1"/>
</dbReference>
<proteinExistence type="inferred from homology"/>
<comment type="caution">
    <text evidence="6">The sequence shown here is derived from an EMBL/GenBank/DDBJ whole genome shotgun (WGS) entry which is preliminary data.</text>
</comment>
<evidence type="ECO:0000313" key="7">
    <source>
        <dbReference type="Proteomes" id="UP001205920"/>
    </source>
</evidence>
<dbReference type="SMART" id="SM00640">
    <property type="entry name" value="Glyco_32"/>
    <property type="match status" value="1"/>
</dbReference>
<dbReference type="CDD" id="cd08996">
    <property type="entry name" value="GH32_FFase"/>
    <property type="match status" value="1"/>
</dbReference>
<dbReference type="RefSeq" id="WP_252931323.1">
    <property type="nucleotide sequence ID" value="NZ_JAEUWV010000005.1"/>
</dbReference>
<evidence type="ECO:0000256" key="2">
    <source>
        <dbReference type="ARBA" id="ARBA00012758"/>
    </source>
</evidence>
<organism evidence="6 7">
    <name type="scientific">Corynebacterium lipophilum</name>
    <dbReference type="NCBI Taxonomy" id="2804918"/>
    <lineage>
        <taxon>Bacteria</taxon>
        <taxon>Bacillati</taxon>
        <taxon>Actinomycetota</taxon>
        <taxon>Actinomycetes</taxon>
        <taxon>Mycobacteriales</taxon>
        <taxon>Corynebacteriaceae</taxon>
        <taxon>Corynebacterium</taxon>
    </lineage>
</organism>
<dbReference type="SUPFAM" id="SSF75005">
    <property type="entry name" value="Arabinanase/levansucrase/invertase"/>
    <property type="match status" value="1"/>
</dbReference>
<dbReference type="InterPro" id="IPR001362">
    <property type="entry name" value="Glyco_hydro_32"/>
</dbReference>
<sequence>MQPLRRTNDRWYPSFHVAAPGGWINDPNGLCFFDGRFHAFFQHHPYSPAWGPMHWGHASSADLLEWREEPIALAPGEPGSDDADGIWSGSAVVHDGTLYAFYTGNRWVNGVDDKDGKFQTQMLATSTDGVHFEKHGAVVPPVNADARDPKVFSHDGRWYMTIGAEVDGRGHVLLYTSEDLYNWFEAGSLFVDPDPNVFMVECPDFFFLDGKWVLIYGPMVRTPIRSGYSLRNGHNVGYVVGSWEPDAQFVPETDFRLLDWGHHFYATQSFAAPNNRRLAFGWMGEFAHPLASREDSWSGQLSLPRELSLSDALTLHCAPAPEIAGLFGPAETHDATLQAGETTTLPPFEEAWLRVTPDLEQPVPLQTNTCEQVVLHLIRDDVPSAHIVFDTLAERIHLVLARGNGAGSGYRSMPWTPGDALGIYLDRGSIELFTADATETLSSLDFLGEGPRTVEIESVAGPVGVNVEVRPLKRG</sequence>
<dbReference type="EC" id="3.2.1.26" evidence="2"/>
<evidence type="ECO:0000313" key="6">
    <source>
        <dbReference type="EMBL" id="MCO6394457.1"/>
    </source>
</evidence>
<dbReference type="Pfam" id="PF00251">
    <property type="entry name" value="Glyco_hydro_32N"/>
    <property type="match status" value="1"/>
</dbReference>
<dbReference type="InterPro" id="IPR051214">
    <property type="entry name" value="GH32_Enzymes"/>
</dbReference>
<dbReference type="InterPro" id="IPR013320">
    <property type="entry name" value="ConA-like_dom_sf"/>
</dbReference>
<dbReference type="EMBL" id="JAEUWV010000005">
    <property type="protein sequence ID" value="MCO6394457.1"/>
    <property type="molecule type" value="Genomic_DNA"/>
</dbReference>
<keyword evidence="4" id="KW-0326">Glycosidase</keyword>
<accession>A0AAW5HVZ0</accession>
<name>A0AAW5HVZ0_9CORY</name>
<dbReference type="GO" id="GO:0005975">
    <property type="term" value="P:carbohydrate metabolic process"/>
    <property type="evidence" value="ECO:0007669"/>
    <property type="project" value="InterPro"/>
</dbReference>